<dbReference type="EMBL" id="QRZF01000005">
    <property type="protein sequence ID" value="RGV54790.1"/>
    <property type="molecule type" value="Genomic_DNA"/>
</dbReference>
<evidence type="ECO:0000313" key="3">
    <source>
        <dbReference type="Proteomes" id="UP000283850"/>
    </source>
</evidence>
<dbReference type="Proteomes" id="UP000283850">
    <property type="component" value="Unassembled WGS sequence"/>
</dbReference>
<accession>A0A412YB42</accession>
<dbReference type="RefSeq" id="WP_022393149.1">
    <property type="nucleotide sequence ID" value="NZ_QRZF01000005.1"/>
</dbReference>
<feature type="region of interest" description="Disordered" evidence="1">
    <location>
        <begin position="208"/>
        <end position="231"/>
    </location>
</feature>
<evidence type="ECO:0000313" key="2">
    <source>
        <dbReference type="EMBL" id="RGV54790.1"/>
    </source>
</evidence>
<evidence type="ECO:0000256" key="1">
    <source>
        <dbReference type="SAM" id="MobiDB-lite"/>
    </source>
</evidence>
<reference evidence="2 3" key="1">
    <citation type="submission" date="2018-08" db="EMBL/GenBank/DDBJ databases">
        <title>A genome reference for cultivated species of the human gut microbiota.</title>
        <authorList>
            <person name="Zou Y."/>
            <person name="Xue W."/>
            <person name="Luo G."/>
        </authorList>
    </citation>
    <scope>NUCLEOTIDE SEQUENCE [LARGE SCALE GENOMIC DNA]</scope>
    <source>
        <strain evidence="2 3">AF14-32</strain>
    </source>
</reference>
<dbReference type="AlphaFoldDB" id="A0A412YB42"/>
<dbReference type="InterPro" id="IPR046233">
    <property type="entry name" value="DUF6266"/>
</dbReference>
<sequence length="231" mass="24705">MGTIKQGILGGFSGKVGTVVGSTWKSIHYMRALAVSISNPRTEKQQNQRSKFATTINFVKTMTPFIRFGYKEYSRQQSTFNAAVSYILKHATKNDGENVSIDYNKALVTRGSLMPALDATVTVSDSKAAFVWTDNSGMGDATTKDAAMLLAYNKDREMAVYDIAAATRADAKAELKLPANWNDDALAVYLGFCNEDVTNVSNSVCLQDTPANGGSEGGGSGDGGIEDDPLG</sequence>
<organism evidence="2 3">
    <name type="scientific">Bacteroides intestinalis</name>
    <dbReference type="NCBI Taxonomy" id="329854"/>
    <lineage>
        <taxon>Bacteria</taxon>
        <taxon>Pseudomonadati</taxon>
        <taxon>Bacteroidota</taxon>
        <taxon>Bacteroidia</taxon>
        <taxon>Bacteroidales</taxon>
        <taxon>Bacteroidaceae</taxon>
        <taxon>Bacteroides</taxon>
    </lineage>
</organism>
<dbReference type="Pfam" id="PF19781">
    <property type="entry name" value="DUF6266"/>
    <property type="match status" value="1"/>
</dbReference>
<gene>
    <name evidence="2" type="ORF">DWW10_09825</name>
</gene>
<protein>
    <submittedName>
        <fullName evidence="2">Uncharacterized protein</fullName>
    </submittedName>
</protein>
<name>A0A412YB42_9BACE</name>
<comment type="caution">
    <text evidence="2">The sequence shown here is derived from an EMBL/GenBank/DDBJ whole genome shotgun (WGS) entry which is preliminary data.</text>
</comment>
<proteinExistence type="predicted"/>
<feature type="compositionally biased region" description="Gly residues" evidence="1">
    <location>
        <begin position="214"/>
        <end position="223"/>
    </location>
</feature>